<feature type="transmembrane region" description="Helical" evidence="7">
    <location>
        <begin position="184"/>
        <end position="201"/>
    </location>
</feature>
<dbReference type="GO" id="GO:0016413">
    <property type="term" value="F:O-acetyltransferase activity"/>
    <property type="evidence" value="ECO:0007669"/>
    <property type="project" value="TreeGrafter"/>
</dbReference>
<dbReference type="Proteomes" id="UP000196640">
    <property type="component" value="Unassembled WGS sequence"/>
</dbReference>
<dbReference type="AlphaFoldDB" id="A0A212ARK5"/>
<protein>
    <recommendedName>
        <fullName evidence="8">Acyltransferase 3 domain-containing protein</fullName>
    </recommendedName>
</protein>
<dbReference type="EMBL" id="NIPX01000010">
    <property type="protein sequence ID" value="OWJ84103.1"/>
    <property type="molecule type" value="Genomic_DNA"/>
</dbReference>
<name>A0A212ARK5_9RHOB</name>
<dbReference type="PANTHER" id="PTHR40074:SF4">
    <property type="entry name" value="INNER MEMBRANE PROTEIN YCFT"/>
    <property type="match status" value="1"/>
</dbReference>
<reference evidence="9 10" key="1">
    <citation type="submission" date="2016-11" db="EMBL/GenBank/DDBJ databases">
        <title>Comparison of Traditional DNA-DNA Hybridization with In Silico Genomic Analysis.</title>
        <authorList>
            <person name="Nicholson A.C."/>
            <person name="Sammons S."/>
            <person name="Humrighouse B.W."/>
            <person name="Graziano J."/>
            <person name="Lasker B."/>
            <person name="Whitney A.M."/>
            <person name="Mcquiston J.R."/>
        </authorList>
    </citation>
    <scope>NUCLEOTIDE SEQUENCE [LARGE SCALE GENOMIC DNA]</scope>
    <source>
        <strain evidence="9 10">H2381</strain>
    </source>
</reference>
<accession>A0A212ARK5</accession>
<dbReference type="Pfam" id="PF01757">
    <property type="entry name" value="Acyl_transf_3"/>
    <property type="match status" value="1"/>
</dbReference>
<evidence type="ECO:0000256" key="6">
    <source>
        <dbReference type="ARBA" id="ARBA00023136"/>
    </source>
</evidence>
<feature type="transmembrane region" description="Helical" evidence="7">
    <location>
        <begin position="240"/>
        <end position="258"/>
    </location>
</feature>
<evidence type="ECO:0000313" key="10">
    <source>
        <dbReference type="Proteomes" id="UP000196640"/>
    </source>
</evidence>
<dbReference type="InterPro" id="IPR002656">
    <property type="entry name" value="Acyl_transf_3_dom"/>
</dbReference>
<feature type="transmembrane region" description="Helical" evidence="7">
    <location>
        <begin position="304"/>
        <end position="324"/>
    </location>
</feature>
<dbReference type="GO" id="GO:0005886">
    <property type="term" value="C:plasma membrane"/>
    <property type="evidence" value="ECO:0007669"/>
    <property type="project" value="UniProtKB-SubCell"/>
</dbReference>
<feature type="transmembrane region" description="Helical" evidence="7">
    <location>
        <begin position="129"/>
        <end position="153"/>
    </location>
</feature>
<evidence type="ECO:0000256" key="3">
    <source>
        <dbReference type="ARBA" id="ARBA00022475"/>
    </source>
</evidence>
<feature type="domain" description="Acyltransferase 3" evidence="8">
    <location>
        <begin position="31"/>
        <end position="321"/>
    </location>
</feature>
<evidence type="ECO:0000256" key="1">
    <source>
        <dbReference type="ARBA" id="ARBA00004651"/>
    </source>
</evidence>
<evidence type="ECO:0000256" key="4">
    <source>
        <dbReference type="ARBA" id="ARBA00022692"/>
    </source>
</evidence>
<keyword evidence="5 7" id="KW-1133">Transmembrane helix</keyword>
<feature type="transmembrane region" description="Helical" evidence="7">
    <location>
        <begin position="35"/>
        <end position="54"/>
    </location>
</feature>
<gene>
    <name evidence="9" type="ORF">CDV52_09480</name>
</gene>
<dbReference type="PANTHER" id="PTHR40074">
    <property type="entry name" value="O-ACETYLTRANSFERASE WECH"/>
    <property type="match status" value="1"/>
</dbReference>
<evidence type="ECO:0000256" key="7">
    <source>
        <dbReference type="SAM" id="Phobius"/>
    </source>
</evidence>
<evidence type="ECO:0000256" key="2">
    <source>
        <dbReference type="ARBA" id="ARBA00007400"/>
    </source>
</evidence>
<organism evidence="9 10">
    <name type="scientific">Haematobacter missouriensis</name>
    <dbReference type="NCBI Taxonomy" id="366616"/>
    <lineage>
        <taxon>Bacteria</taxon>
        <taxon>Pseudomonadati</taxon>
        <taxon>Pseudomonadota</taxon>
        <taxon>Alphaproteobacteria</taxon>
        <taxon>Rhodobacterales</taxon>
        <taxon>Paracoccaceae</taxon>
        <taxon>Haematobacter</taxon>
    </lineage>
</organism>
<keyword evidence="6 7" id="KW-0472">Membrane</keyword>
<evidence type="ECO:0000256" key="5">
    <source>
        <dbReference type="ARBA" id="ARBA00022989"/>
    </source>
</evidence>
<feature type="transmembrane region" description="Helical" evidence="7">
    <location>
        <begin position="213"/>
        <end position="234"/>
    </location>
</feature>
<feature type="transmembrane region" description="Helical" evidence="7">
    <location>
        <begin position="160"/>
        <end position="178"/>
    </location>
</feature>
<keyword evidence="3" id="KW-1003">Cell membrane</keyword>
<comment type="caution">
    <text evidence="9">The sequence shown here is derived from an EMBL/GenBank/DDBJ whole genome shotgun (WGS) entry which is preliminary data.</text>
</comment>
<keyword evidence="4 7" id="KW-0812">Transmembrane</keyword>
<feature type="transmembrane region" description="Helical" evidence="7">
    <location>
        <begin position="278"/>
        <end position="298"/>
    </location>
</feature>
<sequence length="365" mass="41521">MEAETAEACRRVPPSPIITVGILSMKRERMQWMDFFRGFCILLVIMMHSTAAMQERVSIQAPEWVQVFNLAMEPFRMTSLMFLSGMLLGKSFGKDTRSYISGKLSLIFWPYVIWSFPILYYMGILNLEYILKIPVSAPTLLWYLWFLFAYYMLALVIRRLGIPVLAVAVVSLVASMFLPDFLRMSRFAYLFFFFLVGHYYMENRHRLPVPAPLAWLCLGLAAVGSYLNVHGVVIRYHAQQAWVPLALIAWIVWAAQYYTRAIPKGVSQPLEWVGRNSLVFYVSHFPIQCAVVLAMVRHGEQSPGLLYAAAVGSSLLAAILIQFARERSLFVAGLFDFRKMAAFWQGLRPGRRGDAIPVAGKQDGS</sequence>
<dbReference type="OrthoDB" id="9814956at2"/>
<evidence type="ECO:0000259" key="8">
    <source>
        <dbReference type="Pfam" id="PF01757"/>
    </source>
</evidence>
<evidence type="ECO:0000313" key="9">
    <source>
        <dbReference type="EMBL" id="OWJ84103.1"/>
    </source>
</evidence>
<dbReference type="GO" id="GO:0009246">
    <property type="term" value="P:enterobacterial common antigen biosynthetic process"/>
    <property type="evidence" value="ECO:0007669"/>
    <property type="project" value="TreeGrafter"/>
</dbReference>
<comment type="subcellular location">
    <subcellularLocation>
        <location evidence="1">Cell membrane</location>
        <topology evidence="1">Multi-pass membrane protein</topology>
    </subcellularLocation>
</comment>
<proteinExistence type="inferred from homology"/>
<feature type="transmembrane region" description="Helical" evidence="7">
    <location>
        <begin position="104"/>
        <end position="123"/>
    </location>
</feature>
<comment type="similarity">
    <text evidence="2">Belongs to the acyltransferase 3 family.</text>
</comment>